<sequence length="349" mass="36864">MIDFRYHIVSLISVFLALAVGIILGAGPLKETIGDTLTGQVEQLRAEKEEMRAALDRESQERAHVDEYVSAASKRVAKGALDGRRIGVIQLGSVSDERFESIEQQVTYAGATVSSRITVNDLWTDGEQAATRVSLANTLTDLLPDDKKELPSEKILAAALIVALGEKNPTDADDMSANAELALSILEEAKLIGLDRHTPTPVDAIIIIDGSNDVTGVPEGESADFTDATSLQMNIAEEAARSTEGVVVTTEHVVDTDLVSAIRASASLLKLVATVSDADTPVGQLNTPLALSAAIGQKIGHFGFESNATALVPAAVVLPEPDRSTVDPETDVDLPDTDEGEADEDGSEQ</sequence>
<reference evidence="4" key="1">
    <citation type="journal article" date="2019" name="Int. J. Syst. Evol. Microbiol.">
        <title>The Global Catalogue of Microorganisms (GCM) 10K type strain sequencing project: providing services to taxonomists for standard genome sequencing and annotation.</title>
        <authorList>
            <consortium name="The Broad Institute Genomics Platform"/>
            <consortium name="The Broad Institute Genome Sequencing Center for Infectious Disease"/>
            <person name="Wu L."/>
            <person name="Ma J."/>
        </authorList>
    </citation>
    <scope>NUCLEOTIDE SEQUENCE [LARGE SCALE GENOMIC DNA]</scope>
    <source>
        <strain evidence="4">KCTC 33576</strain>
    </source>
</reference>
<proteinExistence type="predicted"/>
<organism evidence="3 4">
    <name type="scientific">Populibacterium corticicola</name>
    <dbReference type="NCBI Taxonomy" id="1812826"/>
    <lineage>
        <taxon>Bacteria</taxon>
        <taxon>Bacillati</taxon>
        <taxon>Actinomycetota</taxon>
        <taxon>Actinomycetes</taxon>
        <taxon>Micrococcales</taxon>
        <taxon>Jonesiaceae</taxon>
        <taxon>Populibacterium</taxon>
    </lineage>
</organism>
<dbReference type="EMBL" id="JBHUOP010000001">
    <property type="protein sequence ID" value="MFD2839693.1"/>
    <property type="molecule type" value="Genomic_DNA"/>
</dbReference>
<feature type="region of interest" description="Disordered" evidence="2">
    <location>
        <begin position="319"/>
        <end position="349"/>
    </location>
</feature>
<comment type="caution">
    <text evidence="3">The sequence shown here is derived from an EMBL/GenBank/DDBJ whole genome shotgun (WGS) entry which is preliminary data.</text>
</comment>
<accession>A0ABW5XD60</accession>
<keyword evidence="4" id="KW-1185">Reference proteome</keyword>
<dbReference type="Pfam" id="PF11382">
    <property type="entry name" value="MctB"/>
    <property type="match status" value="1"/>
</dbReference>
<name>A0ABW5XD60_9MICO</name>
<protein>
    <submittedName>
        <fullName evidence="3">Copper transporter</fullName>
    </submittedName>
</protein>
<keyword evidence="1" id="KW-0175">Coiled coil</keyword>
<gene>
    <name evidence="3" type="ORF">ACFSYH_03815</name>
</gene>
<feature type="compositionally biased region" description="Acidic residues" evidence="2">
    <location>
        <begin position="328"/>
        <end position="349"/>
    </location>
</feature>
<dbReference type="RefSeq" id="WP_377465202.1">
    <property type="nucleotide sequence ID" value="NZ_JBHUOP010000001.1"/>
</dbReference>
<dbReference type="Proteomes" id="UP001597391">
    <property type="component" value="Unassembled WGS sequence"/>
</dbReference>
<feature type="coiled-coil region" evidence="1">
    <location>
        <begin position="34"/>
        <end position="61"/>
    </location>
</feature>
<evidence type="ECO:0000256" key="2">
    <source>
        <dbReference type="SAM" id="MobiDB-lite"/>
    </source>
</evidence>
<evidence type="ECO:0000256" key="1">
    <source>
        <dbReference type="SAM" id="Coils"/>
    </source>
</evidence>
<evidence type="ECO:0000313" key="3">
    <source>
        <dbReference type="EMBL" id="MFD2839693.1"/>
    </source>
</evidence>
<dbReference type="InterPro" id="IPR021522">
    <property type="entry name" value="MctB"/>
</dbReference>
<evidence type="ECO:0000313" key="4">
    <source>
        <dbReference type="Proteomes" id="UP001597391"/>
    </source>
</evidence>